<evidence type="ECO:0000256" key="8">
    <source>
        <dbReference type="ARBA" id="ARBA00038436"/>
    </source>
</evidence>
<evidence type="ECO:0000256" key="1">
    <source>
        <dbReference type="ARBA" id="ARBA00004429"/>
    </source>
</evidence>
<feature type="transmembrane region" description="Helical" evidence="9">
    <location>
        <begin position="127"/>
        <end position="148"/>
    </location>
</feature>
<evidence type="ECO:0000256" key="7">
    <source>
        <dbReference type="ARBA" id="ARBA00023136"/>
    </source>
</evidence>
<reference evidence="12" key="1">
    <citation type="submission" date="2020-12" db="EMBL/GenBank/DDBJ databases">
        <title>Hymenobacter sp.</title>
        <authorList>
            <person name="Kim M.K."/>
        </authorList>
    </citation>
    <scope>NUCLEOTIDE SEQUENCE [LARGE SCALE GENOMIC DNA]</scope>
    <source>
        <strain evidence="12">BT325</strain>
    </source>
</reference>
<evidence type="ECO:0000256" key="9">
    <source>
        <dbReference type="RuleBase" id="RU369079"/>
    </source>
</evidence>
<sequence length="167" mass="19600">MQSVRARLRFLAELVSVLLFVAMFAAFLLQVFTRYVLNDPVAWTQEFVLITYIWIIFWCGAFLLREREHITFDMIFMSLPPKRRRWLAVALTILIGVAFVGAIPGTFDYVSFMKIEKSPVIGIRFDFLYSIFVIFTVAVVIGAMIRVWRLLRRSWEDELKHEGEIEP</sequence>
<keyword evidence="3" id="KW-1003">Cell membrane</keyword>
<evidence type="ECO:0000256" key="6">
    <source>
        <dbReference type="ARBA" id="ARBA00022989"/>
    </source>
</evidence>
<evidence type="ECO:0000256" key="2">
    <source>
        <dbReference type="ARBA" id="ARBA00022448"/>
    </source>
</evidence>
<evidence type="ECO:0000313" key="12">
    <source>
        <dbReference type="Proteomes" id="UP000620670"/>
    </source>
</evidence>
<dbReference type="InterPro" id="IPR007387">
    <property type="entry name" value="TRAP_DctQ"/>
</dbReference>
<keyword evidence="5 9" id="KW-0812">Transmembrane</keyword>
<proteinExistence type="inferred from homology"/>
<keyword evidence="4 9" id="KW-0997">Cell inner membrane</keyword>
<evidence type="ECO:0000256" key="4">
    <source>
        <dbReference type="ARBA" id="ARBA00022519"/>
    </source>
</evidence>
<comment type="subunit">
    <text evidence="9">The complex comprises the extracytoplasmic solute receptor protein and the two transmembrane proteins.</text>
</comment>
<dbReference type="PANTHER" id="PTHR35011:SF2">
    <property type="entry name" value="2,3-DIKETO-L-GULONATE TRAP TRANSPORTER SMALL PERMEASE PROTEIN YIAM"/>
    <property type="match status" value="1"/>
</dbReference>
<evidence type="ECO:0000256" key="5">
    <source>
        <dbReference type="ARBA" id="ARBA00022692"/>
    </source>
</evidence>
<comment type="function">
    <text evidence="9">Part of the tripartite ATP-independent periplasmic (TRAP) transport system.</text>
</comment>
<dbReference type="InterPro" id="IPR055348">
    <property type="entry name" value="DctQ"/>
</dbReference>
<keyword evidence="7 9" id="KW-0472">Membrane</keyword>
<organism evidence="11 12">
    <name type="scientific">Microvirga splendida</name>
    <dbReference type="NCBI Taxonomy" id="2795727"/>
    <lineage>
        <taxon>Bacteria</taxon>
        <taxon>Pseudomonadati</taxon>
        <taxon>Pseudomonadota</taxon>
        <taxon>Alphaproteobacteria</taxon>
        <taxon>Hyphomicrobiales</taxon>
        <taxon>Methylobacteriaceae</taxon>
        <taxon>Microvirga</taxon>
    </lineage>
</organism>
<feature type="transmembrane region" description="Helical" evidence="9">
    <location>
        <begin position="47"/>
        <end position="65"/>
    </location>
</feature>
<keyword evidence="6 9" id="KW-1133">Transmembrane helix</keyword>
<comment type="similarity">
    <text evidence="8 9">Belongs to the TRAP transporter small permease family.</text>
</comment>
<dbReference type="EMBL" id="JAELXT010000049">
    <property type="protein sequence ID" value="MBJ6128399.1"/>
    <property type="molecule type" value="Genomic_DNA"/>
</dbReference>
<gene>
    <name evidence="11" type="ORF">JAO75_23670</name>
</gene>
<keyword evidence="12" id="KW-1185">Reference proteome</keyword>
<feature type="domain" description="Tripartite ATP-independent periplasmic transporters DctQ component" evidence="10">
    <location>
        <begin position="23"/>
        <end position="153"/>
    </location>
</feature>
<dbReference type="Proteomes" id="UP000620670">
    <property type="component" value="Unassembled WGS sequence"/>
</dbReference>
<comment type="caution">
    <text evidence="11">The sequence shown here is derived from an EMBL/GenBank/DDBJ whole genome shotgun (WGS) entry which is preliminary data.</text>
</comment>
<evidence type="ECO:0000313" key="11">
    <source>
        <dbReference type="EMBL" id="MBJ6128399.1"/>
    </source>
</evidence>
<accession>A0ABS0Y7X6</accession>
<evidence type="ECO:0000259" key="10">
    <source>
        <dbReference type="Pfam" id="PF04290"/>
    </source>
</evidence>
<keyword evidence="2 9" id="KW-0813">Transport</keyword>
<protein>
    <recommendedName>
        <fullName evidence="9">TRAP transporter small permease protein</fullName>
    </recommendedName>
</protein>
<evidence type="ECO:0000256" key="3">
    <source>
        <dbReference type="ARBA" id="ARBA00022475"/>
    </source>
</evidence>
<dbReference type="PANTHER" id="PTHR35011">
    <property type="entry name" value="2,3-DIKETO-L-GULONATE TRAP TRANSPORTER SMALL PERMEASE PROTEIN YIAM"/>
    <property type="match status" value="1"/>
</dbReference>
<dbReference type="RefSeq" id="WP_199051667.1">
    <property type="nucleotide sequence ID" value="NZ_JAELXT010000049.1"/>
</dbReference>
<feature type="transmembrane region" description="Helical" evidence="9">
    <location>
        <begin position="86"/>
        <end position="107"/>
    </location>
</feature>
<feature type="transmembrane region" description="Helical" evidence="9">
    <location>
        <begin position="12"/>
        <end position="35"/>
    </location>
</feature>
<name>A0ABS0Y7X6_9HYPH</name>
<comment type="subcellular location">
    <subcellularLocation>
        <location evidence="1 9">Cell inner membrane</location>
        <topology evidence="1 9">Multi-pass membrane protein</topology>
    </subcellularLocation>
</comment>
<dbReference type="Pfam" id="PF04290">
    <property type="entry name" value="DctQ"/>
    <property type="match status" value="1"/>
</dbReference>